<keyword evidence="3 6" id="KW-0812">Transmembrane</keyword>
<sequence length="293" mass="31158">MPLLAHRPKLRSALVLLAKLAFVVGAFYFVFQHISLADVRRVLATARPGWLALAAGLFALSKWLSARRLNYFFRAIGVPLTEGENLRLYWLGMYYNLFLPGGIGGDGYKVYLLRQRFPGKTTALVRALLLDRVSGVLALGVLAGVLFAFVPAVPLPWRLAVLAGVPVGVAASYWASGRFFPEFQPLFGRAGWLGLGVQGAQVLCAWAILAGTGTSTQVIDYLVVFLVSSVVAVLPLTVGGIGAREVTFVLGAQVLHLDAAVSVTVSLTFYLITAAVALPGAVFSFKGAAAPAP</sequence>
<feature type="transmembrane region" description="Helical" evidence="6">
    <location>
        <begin position="186"/>
        <end position="209"/>
    </location>
</feature>
<evidence type="ECO:0000256" key="3">
    <source>
        <dbReference type="ARBA" id="ARBA00022692"/>
    </source>
</evidence>
<feature type="transmembrane region" description="Helical" evidence="6">
    <location>
        <begin position="43"/>
        <end position="64"/>
    </location>
</feature>
<keyword evidence="8" id="KW-1185">Reference proteome</keyword>
<dbReference type="AlphaFoldDB" id="A0A502GSW0"/>
<evidence type="ECO:0000256" key="4">
    <source>
        <dbReference type="ARBA" id="ARBA00022989"/>
    </source>
</evidence>
<reference evidence="7 8" key="1">
    <citation type="journal article" date="2019" name="Environ. Microbiol.">
        <title>Species interactions and distinct microbial communities in high Arctic permafrost affected cryosols are associated with the CH4 and CO2 gas fluxes.</title>
        <authorList>
            <person name="Altshuler I."/>
            <person name="Hamel J."/>
            <person name="Turney S."/>
            <person name="Magnuson E."/>
            <person name="Levesque R."/>
            <person name="Greer C."/>
            <person name="Whyte L.G."/>
        </authorList>
    </citation>
    <scope>NUCLEOTIDE SEQUENCE [LARGE SCALE GENOMIC DNA]</scope>
    <source>
        <strain evidence="7 8">S9.2P</strain>
    </source>
</reference>
<evidence type="ECO:0000313" key="8">
    <source>
        <dbReference type="Proteomes" id="UP000317646"/>
    </source>
</evidence>
<feature type="transmembrane region" description="Helical" evidence="6">
    <location>
        <begin position="155"/>
        <end position="174"/>
    </location>
</feature>
<accession>A0A502GSW0</accession>
<dbReference type="PANTHER" id="PTHR40277">
    <property type="entry name" value="BLL5419 PROTEIN"/>
    <property type="match status" value="1"/>
</dbReference>
<dbReference type="RefSeq" id="WP_140468027.1">
    <property type="nucleotide sequence ID" value="NZ_RCYZ01000006.1"/>
</dbReference>
<dbReference type="GO" id="GO:0005886">
    <property type="term" value="C:plasma membrane"/>
    <property type="evidence" value="ECO:0007669"/>
    <property type="project" value="UniProtKB-SubCell"/>
</dbReference>
<proteinExistence type="predicted"/>
<feature type="transmembrane region" description="Helical" evidence="6">
    <location>
        <begin position="12"/>
        <end position="31"/>
    </location>
</feature>
<comment type="subcellular location">
    <subcellularLocation>
        <location evidence="1">Cell membrane</location>
        <topology evidence="1">Multi-pass membrane protein</topology>
    </subcellularLocation>
</comment>
<keyword evidence="4 6" id="KW-1133">Transmembrane helix</keyword>
<evidence type="ECO:0000256" key="1">
    <source>
        <dbReference type="ARBA" id="ARBA00004651"/>
    </source>
</evidence>
<feature type="transmembrane region" description="Helical" evidence="6">
    <location>
        <begin position="129"/>
        <end position="149"/>
    </location>
</feature>
<dbReference type="PANTHER" id="PTHR40277:SF1">
    <property type="entry name" value="BLL5419 PROTEIN"/>
    <property type="match status" value="1"/>
</dbReference>
<feature type="transmembrane region" description="Helical" evidence="6">
    <location>
        <begin position="221"/>
        <end position="243"/>
    </location>
</feature>
<protein>
    <submittedName>
        <fullName evidence="7">UPF0104 family protein</fullName>
    </submittedName>
</protein>
<feature type="transmembrane region" description="Helical" evidence="6">
    <location>
        <begin position="255"/>
        <end position="278"/>
    </location>
</feature>
<dbReference type="InterPro" id="IPR022791">
    <property type="entry name" value="L-PG_synthase/AglD"/>
</dbReference>
<evidence type="ECO:0000256" key="5">
    <source>
        <dbReference type="ARBA" id="ARBA00023136"/>
    </source>
</evidence>
<name>A0A502GSW0_9BACT</name>
<evidence type="ECO:0000256" key="2">
    <source>
        <dbReference type="ARBA" id="ARBA00022475"/>
    </source>
</evidence>
<dbReference type="OrthoDB" id="1123508at2"/>
<dbReference type="Proteomes" id="UP000317646">
    <property type="component" value="Unassembled WGS sequence"/>
</dbReference>
<keyword evidence="2" id="KW-1003">Cell membrane</keyword>
<dbReference type="Pfam" id="PF03706">
    <property type="entry name" value="LPG_synthase_TM"/>
    <property type="match status" value="1"/>
</dbReference>
<feature type="transmembrane region" description="Helical" evidence="6">
    <location>
        <begin position="88"/>
        <end position="108"/>
    </location>
</feature>
<dbReference type="EMBL" id="RCYZ01000006">
    <property type="protein sequence ID" value="TPG64508.1"/>
    <property type="molecule type" value="Genomic_DNA"/>
</dbReference>
<comment type="caution">
    <text evidence="7">The sequence shown here is derived from an EMBL/GenBank/DDBJ whole genome shotgun (WGS) entry which is preliminary data.</text>
</comment>
<evidence type="ECO:0000313" key="7">
    <source>
        <dbReference type="EMBL" id="TPG64508.1"/>
    </source>
</evidence>
<gene>
    <name evidence="7" type="ORF">EAH73_15145</name>
</gene>
<evidence type="ECO:0000256" key="6">
    <source>
        <dbReference type="SAM" id="Phobius"/>
    </source>
</evidence>
<keyword evidence="5 6" id="KW-0472">Membrane</keyword>
<organism evidence="7 8">
    <name type="scientific">Hymenobacter nivis</name>
    <dbReference type="NCBI Taxonomy" id="1850093"/>
    <lineage>
        <taxon>Bacteria</taxon>
        <taxon>Pseudomonadati</taxon>
        <taxon>Bacteroidota</taxon>
        <taxon>Cytophagia</taxon>
        <taxon>Cytophagales</taxon>
        <taxon>Hymenobacteraceae</taxon>
        <taxon>Hymenobacter</taxon>
    </lineage>
</organism>